<dbReference type="EMBL" id="GBRH01171944">
    <property type="protein sequence ID" value="JAE25952.1"/>
    <property type="molecule type" value="Transcribed_RNA"/>
</dbReference>
<name>A0A0A9GN78_ARUDO</name>
<dbReference type="AlphaFoldDB" id="A0A0A9GN78"/>
<accession>A0A0A9GN78</accession>
<organism evidence="1">
    <name type="scientific">Arundo donax</name>
    <name type="common">Giant reed</name>
    <name type="synonym">Donax arundinaceus</name>
    <dbReference type="NCBI Taxonomy" id="35708"/>
    <lineage>
        <taxon>Eukaryota</taxon>
        <taxon>Viridiplantae</taxon>
        <taxon>Streptophyta</taxon>
        <taxon>Embryophyta</taxon>
        <taxon>Tracheophyta</taxon>
        <taxon>Spermatophyta</taxon>
        <taxon>Magnoliopsida</taxon>
        <taxon>Liliopsida</taxon>
        <taxon>Poales</taxon>
        <taxon>Poaceae</taxon>
        <taxon>PACMAD clade</taxon>
        <taxon>Arundinoideae</taxon>
        <taxon>Arundineae</taxon>
        <taxon>Arundo</taxon>
    </lineage>
</organism>
<protein>
    <submittedName>
        <fullName evidence="1">Uncharacterized protein</fullName>
    </submittedName>
</protein>
<reference evidence="1" key="1">
    <citation type="submission" date="2014-09" db="EMBL/GenBank/DDBJ databases">
        <authorList>
            <person name="Magalhaes I.L.F."/>
            <person name="Oliveira U."/>
            <person name="Santos F.R."/>
            <person name="Vidigal T.H.D.A."/>
            <person name="Brescovit A.D."/>
            <person name="Santos A.J."/>
        </authorList>
    </citation>
    <scope>NUCLEOTIDE SEQUENCE</scope>
    <source>
        <tissue evidence="1">Shoot tissue taken approximately 20 cm above the soil surface</tissue>
    </source>
</reference>
<sequence>MPTYQRSGPSCATEDLCNDFQNEQPLLRILLTLPFCRQLQA</sequence>
<reference evidence="1" key="2">
    <citation type="journal article" date="2015" name="Data Brief">
        <title>Shoot transcriptome of the giant reed, Arundo donax.</title>
        <authorList>
            <person name="Barrero R.A."/>
            <person name="Guerrero F.D."/>
            <person name="Moolhuijzen P."/>
            <person name="Goolsby J.A."/>
            <person name="Tidwell J."/>
            <person name="Bellgard S.E."/>
            <person name="Bellgard M.I."/>
        </authorList>
    </citation>
    <scope>NUCLEOTIDE SEQUENCE</scope>
    <source>
        <tissue evidence="1">Shoot tissue taken approximately 20 cm above the soil surface</tissue>
    </source>
</reference>
<proteinExistence type="predicted"/>
<evidence type="ECO:0000313" key="1">
    <source>
        <dbReference type="EMBL" id="JAE25952.1"/>
    </source>
</evidence>